<protein>
    <recommendedName>
        <fullName evidence="11">Cytochrome P450</fullName>
    </recommendedName>
</protein>
<reference evidence="9" key="1">
    <citation type="journal article" date="2023" name="Insect Mol. Biol.">
        <title>Genome sequencing provides insights into the evolution of gene families encoding plant cell wall-degrading enzymes in longhorned beetles.</title>
        <authorList>
            <person name="Shin N.R."/>
            <person name="Okamura Y."/>
            <person name="Kirsch R."/>
            <person name="Pauchet Y."/>
        </authorList>
    </citation>
    <scope>NUCLEOTIDE SEQUENCE</scope>
    <source>
        <strain evidence="9">RBIC_L_NR</strain>
    </source>
</reference>
<keyword evidence="10" id="KW-1185">Reference proteome</keyword>
<keyword evidence="5" id="KW-0560">Oxidoreductase</keyword>
<evidence type="ECO:0000256" key="2">
    <source>
        <dbReference type="ARBA" id="ARBA00010617"/>
    </source>
</evidence>
<accession>A0AAV8YW79</accession>
<evidence type="ECO:0000313" key="9">
    <source>
        <dbReference type="EMBL" id="KAJ8955792.1"/>
    </source>
</evidence>
<dbReference type="GO" id="GO:0004497">
    <property type="term" value="F:monooxygenase activity"/>
    <property type="evidence" value="ECO:0007669"/>
    <property type="project" value="UniProtKB-KW"/>
</dbReference>
<keyword evidence="7" id="KW-0503">Monooxygenase</keyword>
<dbReference type="GO" id="GO:0020037">
    <property type="term" value="F:heme binding"/>
    <property type="evidence" value="ECO:0007669"/>
    <property type="project" value="InterPro"/>
</dbReference>
<comment type="caution">
    <text evidence="9">The sequence shown here is derived from an EMBL/GenBank/DDBJ whole genome shotgun (WGS) entry which is preliminary data.</text>
</comment>
<keyword evidence="3" id="KW-0349">Heme</keyword>
<evidence type="ECO:0000256" key="3">
    <source>
        <dbReference type="ARBA" id="ARBA00022617"/>
    </source>
</evidence>
<evidence type="ECO:0000256" key="4">
    <source>
        <dbReference type="ARBA" id="ARBA00022723"/>
    </source>
</evidence>
<dbReference type="PRINTS" id="PR00385">
    <property type="entry name" value="P450"/>
</dbReference>
<gene>
    <name evidence="9" type="ORF">NQ314_006841</name>
</gene>
<evidence type="ECO:0000256" key="5">
    <source>
        <dbReference type="ARBA" id="ARBA00023002"/>
    </source>
</evidence>
<evidence type="ECO:0000256" key="7">
    <source>
        <dbReference type="ARBA" id="ARBA00023033"/>
    </source>
</evidence>
<dbReference type="InterPro" id="IPR050196">
    <property type="entry name" value="Cytochrome_P450_Monoox"/>
</dbReference>
<dbReference type="PANTHER" id="PTHR24291:SF187">
    <property type="entry name" value="CYTOCHROME P450 4AE1-RELATED"/>
    <property type="match status" value="1"/>
</dbReference>
<dbReference type="Proteomes" id="UP001162156">
    <property type="component" value="Unassembled WGS sequence"/>
</dbReference>
<keyword evidence="8" id="KW-0472">Membrane</keyword>
<dbReference type="GO" id="GO:0016705">
    <property type="term" value="F:oxidoreductase activity, acting on paired donors, with incorporation or reduction of molecular oxygen"/>
    <property type="evidence" value="ECO:0007669"/>
    <property type="project" value="InterPro"/>
</dbReference>
<evidence type="ECO:0000256" key="6">
    <source>
        <dbReference type="ARBA" id="ARBA00023004"/>
    </source>
</evidence>
<name>A0AAV8YW79_9CUCU</name>
<proteinExistence type="inferred from homology"/>
<keyword evidence="8" id="KW-1133">Transmembrane helix</keyword>
<sequence>MLVLSIFAAIIAVILIPVLYWFLIVWKYSSLRNIPGPKPLPIIGNLNEIGKTTVDLLQSLIKLQNKYGSLYKLWFGPKLHLVMSKPEYLEQLLTSNIHLTKSDGYDLFRPFLGDGLLVTTGEKWRSRRKMITPTFHFKILEEFMTVFNKQFDVLVDIECVKTLHDFTNNIINERKEELRTKGENSRRVSDDGIKRKSALLDMLLEATFNGEHLSNEDIREEVDTFMFEGHDTTSSAISYTLYALAHNKDVQQKLYNELVEVLGTDSKSEVTISQINELKYLDIVLKEALRIYPSGPFIERTLDSDWTIGK</sequence>
<evidence type="ECO:0000256" key="1">
    <source>
        <dbReference type="ARBA" id="ARBA00001971"/>
    </source>
</evidence>
<evidence type="ECO:0000256" key="8">
    <source>
        <dbReference type="SAM" id="Phobius"/>
    </source>
</evidence>
<dbReference type="Pfam" id="PF00067">
    <property type="entry name" value="p450"/>
    <property type="match status" value="2"/>
</dbReference>
<dbReference type="SUPFAM" id="SSF48264">
    <property type="entry name" value="Cytochrome P450"/>
    <property type="match status" value="1"/>
</dbReference>
<dbReference type="InterPro" id="IPR001128">
    <property type="entry name" value="Cyt_P450"/>
</dbReference>
<dbReference type="EMBL" id="JANEYF010001856">
    <property type="protein sequence ID" value="KAJ8955792.1"/>
    <property type="molecule type" value="Genomic_DNA"/>
</dbReference>
<evidence type="ECO:0000313" key="10">
    <source>
        <dbReference type="Proteomes" id="UP001162156"/>
    </source>
</evidence>
<dbReference type="Gene3D" id="1.10.630.10">
    <property type="entry name" value="Cytochrome P450"/>
    <property type="match status" value="2"/>
</dbReference>
<comment type="similarity">
    <text evidence="2">Belongs to the cytochrome P450 family.</text>
</comment>
<keyword evidence="4" id="KW-0479">Metal-binding</keyword>
<organism evidence="9 10">
    <name type="scientific">Rhamnusium bicolor</name>
    <dbReference type="NCBI Taxonomy" id="1586634"/>
    <lineage>
        <taxon>Eukaryota</taxon>
        <taxon>Metazoa</taxon>
        <taxon>Ecdysozoa</taxon>
        <taxon>Arthropoda</taxon>
        <taxon>Hexapoda</taxon>
        <taxon>Insecta</taxon>
        <taxon>Pterygota</taxon>
        <taxon>Neoptera</taxon>
        <taxon>Endopterygota</taxon>
        <taxon>Coleoptera</taxon>
        <taxon>Polyphaga</taxon>
        <taxon>Cucujiformia</taxon>
        <taxon>Chrysomeloidea</taxon>
        <taxon>Cerambycidae</taxon>
        <taxon>Lepturinae</taxon>
        <taxon>Rhagiini</taxon>
        <taxon>Rhamnusium</taxon>
    </lineage>
</organism>
<evidence type="ECO:0008006" key="11">
    <source>
        <dbReference type="Google" id="ProtNLM"/>
    </source>
</evidence>
<comment type="cofactor">
    <cofactor evidence="1">
        <name>heme</name>
        <dbReference type="ChEBI" id="CHEBI:30413"/>
    </cofactor>
</comment>
<dbReference type="AlphaFoldDB" id="A0AAV8YW79"/>
<dbReference type="PANTHER" id="PTHR24291">
    <property type="entry name" value="CYTOCHROME P450 FAMILY 4"/>
    <property type="match status" value="1"/>
</dbReference>
<feature type="transmembrane region" description="Helical" evidence="8">
    <location>
        <begin position="6"/>
        <end position="26"/>
    </location>
</feature>
<dbReference type="InterPro" id="IPR036396">
    <property type="entry name" value="Cyt_P450_sf"/>
</dbReference>
<keyword evidence="8" id="KW-0812">Transmembrane</keyword>
<dbReference type="GO" id="GO:0005506">
    <property type="term" value="F:iron ion binding"/>
    <property type="evidence" value="ECO:0007669"/>
    <property type="project" value="InterPro"/>
</dbReference>
<keyword evidence="6" id="KW-0408">Iron</keyword>